<dbReference type="InterPro" id="IPR011712">
    <property type="entry name" value="Sig_transdc_His_kin_sub3_dim/P"/>
</dbReference>
<name>A0A5J5KC38_9ACTN</name>
<dbReference type="InterPro" id="IPR036890">
    <property type="entry name" value="HATPase_C_sf"/>
</dbReference>
<dbReference type="Proteomes" id="UP000327011">
    <property type="component" value="Unassembled WGS sequence"/>
</dbReference>
<accession>A0A5J5KC38</accession>
<dbReference type="Pfam" id="PF07730">
    <property type="entry name" value="HisKA_3"/>
    <property type="match status" value="1"/>
</dbReference>
<keyword evidence="7" id="KW-0067">ATP-binding</keyword>
<dbReference type="GO" id="GO:0016020">
    <property type="term" value="C:membrane"/>
    <property type="evidence" value="ECO:0007669"/>
    <property type="project" value="InterPro"/>
</dbReference>
<dbReference type="PANTHER" id="PTHR24421">
    <property type="entry name" value="NITRATE/NITRITE SENSOR PROTEIN NARX-RELATED"/>
    <property type="match status" value="1"/>
</dbReference>
<sequence>MRGLRRALIEPVRARTWRETGHLLLGAPISVMCLLFVVVTAYALLAGLTVVGLAALAAVVTAARVVGVVERARARVVLKLRVAAPPPRPRTRPGAAGWIRDALADRTGWRCLLYAVLAVPLGVAQAYLVALWWGLGALSATCPLWYPWLPSLDGHQTGEVTVAVWRWYPVRWPYPPLICVLGVAALLVAPWLVHALTALDRLRLRLVAASGEDERIQTMTRRRDQAVEQAGAHLRRIERDLHDGAQVRMVALAMELGRAREELEAEAAPHPAAARVAAAHAEAKQALAELRELARGIYPAVLTDLGLDGAVPLLTARCHVPVTTDIGLTARPPATVEATAYFCVGELLANLSKHSGADNGWVRVRRRGDLLSIEVGDDGAGGAVAHPTGGLAGLTDRVGSVGGVLTIDSPAGGPTLITVELPCAS</sequence>
<evidence type="ECO:0000313" key="12">
    <source>
        <dbReference type="EMBL" id="KAA9381378.1"/>
    </source>
</evidence>
<evidence type="ECO:0000256" key="7">
    <source>
        <dbReference type="ARBA" id="ARBA00022840"/>
    </source>
</evidence>
<evidence type="ECO:0000259" key="11">
    <source>
        <dbReference type="Pfam" id="PF13796"/>
    </source>
</evidence>
<keyword evidence="5" id="KW-0547">Nucleotide-binding</keyword>
<comment type="caution">
    <text evidence="12">The sequence shown here is derived from an EMBL/GenBank/DDBJ whole genome shotgun (WGS) entry which is preliminary data.</text>
</comment>
<feature type="domain" description="Signal transduction histidine kinase subgroup 3 dimerisation and phosphoacceptor" evidence="10">
    <location>
        <begin position="235"/>
        <end position="301"/>
    </location>
</feature>
<keyword evidence="9" id="KW-0472">Membrane</keyword>
<protein>
    <recommendedName>
        <fullName evidence="2">histidine kinase</fullName>
        <ecNumber evidence="2">2.7.13.3</ecNumber>
    </recommendedName>
</protein>
<dbReference type="GO" id="GO:0005524">
    <property type="term" value="F:ATP binding"/>
    <property type="evidence" value="ECO:0007669"/>
    <property type="project" value="UniProtKB-KW"/>
</dbReference>
<feature type="transmembrane region" description="Helical" evidence="9">
    <location>
        <begin position="174"/>
        <end position="196"/>
    </location>
</feature>
<evidence type="ECO:0000256" key="9">
    <source>
        <dbReference type="SAM" id="Phobius"/>
    </source>
</evidence>
<evidence type="ECO:0000259" key="10">
    <source>
        <dbReference type="Pfam" id="PF07730"/>
    </source>
</evidence>
<dbReference type="InterPro" id="IPR050482">
    <property type="entry name" value="Sensor_HK_TwoCompSys"/>
</dbReference>
<dbReference type="SUPFAM" id="SSF55874">
    <property type="entry name" value="ATPase domain of HSP90 chaperone/DNA topoisomerase II/histidine kinase"/>
    <property type="match status" value="1"/>
</dbReference>
<keyword evidence="8" id="KW-0902">Two-component regulatory system</keyword>
<evidence type="ECO:0000256" key="4">
    <source>
        <dbReference type="ARBA" id="ARBA00022679"/>
    </source>
</evidence>
<evidence type="ECO:0000256" key="1">
    <source>
        <dbReference type="ARBA" id="ARBA00000085"/>
    </source>
</evidence>
<dbReference type="AlphaFoldDB" id="A0A5J5KC38"/>
<dbReference type="Gene3D" id="1.20.5.1930">
    <property type="match status" value="1"/>
</dbReference>
<dbReference type="Pfam" id="PF13796">
    <property type="entry name" value="Sensor"/>
    <property type="match status" value="1"/>
</dbReference>
<proteinExistence type="predicted"/>
<dbReference type="PANTHER" id="PTHR24421:SF10">
    <property type="entry name" value="NITRATE_NITRITE SENSOR PROTEIN NARQ"/>
    <property type="match status" value="1"/>
</dbReference>
<dbReference type="Gene3D" id="3.30.565.10">
    <property type="entry name" value="Histidine kinase-like ATPase, C-terminal domain"/>
    <property type="match status" value="1"/>
</dbReference>
<comment type="catalytic activity">
    <reaction evidence="1">
        <text>ATP + protein L-histidine = ADP + protein N-phospho-L-histidine.</text>
        <dbReference type="EC" id="2.7.13.3"/>
    </reaction>
</comment>
<feature type="transmembrane region" description="Helical" evidence="9">
    <location>
        <begin position="21"/>
        <end position="44"/>
    </location>
</feature>
<keyword evidence="9" id="KW-0812">Transmembrane</keyword>
<evidence type="ECO:0000313" key="13">
    <source>
        <dbReference type="Proteomes" id="UP000327011"/>
    </source>
</evidence>
<feature type="transmembrane region" description="Helical" evidence="9">
    <location>
        <begin position="50"/>
        <end position="69"/>
    </location>
</feature>
<dbReference type="GO" id="GO:0000155">
    <property type="term" value="F:phosphorelay sensor kinase activity"/>
    <property type="evidence" value="ECO:0007669"/>
    <property type="project" value="InterPro"/>
</dbReference>
<organism evidence="12 13">
    <name type="scientific">Microbispora cellulosiformans</name>
    <dbReference type="NCBI Taxonomy" id="2614688"/>
    <lineage>
        <taxon>Bacteria</taxon>
        <taxon>Bacillati</taxon>
        <taxon>Actinomycetota</taxon>
        <taxon>Actinomycetes</taxon>
        <taxon>Streptosporangiales</taxon>
        <taxon>Streptosporangiaceae</taxon>
        <taxon>Microbispora</taxon>
    </lineage>
</organism>
<dbReference type="GO" id="GO:0046983">
    <property type="term" value="F:protein dimerization activity"/>
    <property type="evidence" value="ECO:0007669"/>
    <property type="project" value="InterPro"/>
</dbReference>
<dbReference type="InterPro" id="IPR025828">
    <property type="entry name" value="Put_sensor_dom"/>
</dbReference>
<evidence type="ECO:0000256" key="5">
    <source>
        <dbReference type="ARBA" id="ARBA00022741"/>
    </source>
</evidence>
<feature type="transmembrane region" description="Helical" evidence="9">
    <location>
        <begin position="112"/>
        <end position="135"/>
    </location>
</feature>
<keyword evidence="6 12" id="KW-0418">Kinase</keyword>
<evidence type="ECO:0000256" key="6">
    <source>
        <dbReference type="ARBA" id="ARBA00022777"/>
    </source>
</evidence>
<reference evidence="12 13" key="1">
    <citation type="submission" date="2019-09" db="EMBL/GenBank/DDBJ databases">
        <title>Screening of Novel Bioactive Compounds from Soil-Associated.</title>
        <authorList>
            <person name="Gong X."/>
        </authorList>
    </citation>
    <scope>NUCLEOTIDE SEQUENCE [LARGE SCALE GENOMIC DNA]</scope>
    <source>
        <strain evidence="12 13">Gxj-6</strain>
    </source>
</reference>
<keyword evidence="9" id="KW-1133">Transmembrane helix</keyword>
<evidence type="ECO:0000256" key="8">
    <source>
        <dbReference type="ARBA" id="ARBA00023012"/>
    </source>
</evidence>
<dbReference type="EC" id="2.7.13.3" evidence="2"/>
<dbReference type="EMBL" id="VYTZ01000001">
    <property type="protein sequence ID" value="KAA9381378.1"/>
    <property type="molecule type" value="Genomic_DNA"/>
</dbReference>
<evidence type="ECO:0000256" key="2">
    <source>
        <dbReference type="ARBA" id="ARBA00012438"/>
    </source>
</evidence>
<feature type="domain" description="Putative sensor" evidence="11">
    <location>
        <begin position="22"/>
        <end position="202"/>
    </location>
</feature>
<keyword evidence="4" id="KW-0808">Transferase</keyword>
<gene>
    <name evidence="12" type="ORF">F5972_00565</name>
</gene>
<keyword evidence="3" id="KW-0597">Phosphoprotein</keyword>
<keyword evidence="13" id="KW-1185">Reference proteome</keyword>
<evidence type="ECO:0000256" key="3">
    <source>
        <dbReference type="ARBA" id="ARBA00022553"/>
    </source>
</evidence>
<dbReference type="RefSeq" id="WP_150930007.1">
    <property type="nucleotide sequence ID" value="NZ_VYTZ01000001.1"/>
</dbReference>
<dbReference type="CDD" id="cd16917">
    <property type="entry name" value="HATPase_UhpB-NarQ-NarX-like"/>
    <property type="match status" value="1"/>
</dbReference>